<reference evidence="2" key="1">
    <citation type="submission" date="2023-08" db="EMBL/GenBank/DDBJ databases">
        <title>Genomic characterization of piscicolin 126 produced by Carnobacterium maltaromaticum CM22 strain isolated from salmon (Salmo salar).</title>
        <authorList>
            <person name="Gonzalez-Gragera E."/>
            <person name="Garcia-Lopez J.D."/>
            <person name="Teso-Perez C."/>
            <person name="Gimenez-Hernandez I."/>
            <person name="Peralta-Sanchez J.M."/>
            <person name="Valdivia E."/>
            <person name="Montalban-Lopez M."/>
            <person name="Martin-Platero A.M."/>
            <person name="Banos A."/>
            <person name="Martinez-Bueno M."/>
        </authorList>
    </citation>
    <scope>NUCLEOTIDE SEQUENCE</scope>
    <source>
        <strain evidence="2">CM22</strain>
    </source>
</reference>
<dbReference type="AlphaFoldDB" id="A0AAW9K4K8"/>
<dbReference type="Proteomes" id="UP001290462">
    <property type="component" value="Unassembled WGS sequence"/>
</dbReference>
<dbReference type="RefSeq" id="WP_322809874.1">
    <property type="nucleotide sequence ID" value="NZ_JAVBVO010000024.1"/>
</dbReference>
<feature type="coiled-coil region" evidence="1">
    <location>
        <begin position="1"/>
        <end position="38"/>
    </location>
</feature>
<evidence type="ECO:0000313" key="2">
    <source>
        <dbReference type="EMBL" id="MDZ5760725.1"/>
    </source>
</evidence>
<organism evidence="2 3">
    <name type="scientific">Carnobacterium maltaromaticum</name>
    <name type="common">Carnobacterium piscicola</name>
    <dbReference type="NCBI Taxonomy" id="2751"/>
    <lineage>
        <taxon>Bacteria</taxon>
        <taxon>Bacillati</taxon>
        <taxon>Bacillota</taxon>
        <taxon>Bacilli</taxon>
        <taxon>Lactobacillales</taxon>
        <taxon>Carnobacteriaceae</taxon>
        <taxon>Carnobacterium</taxon>
    </lineage>
</organism>
<gene>
    <name evidence="2" type="ORF">RAK27_18950</name>
</gene>
<comment type="caution">
    <text evidence="2">The sequence shown here is derived from an EMBL/GenBank/DDBJ whole genome shotgun (WGS) entry which is preliminary data.</text>
</comment>
<name>A0AAW9K4K8_CARML</name>
<evidence type="ECO:0000313" key="3">
    <source>
        <dbReference type="Proteomes" id="UP001290462"/>
    </source>
</evidence>
<dbReference type="EMBL" id="JAVBVO010000024">
    <property type="protein sequence ID" value="MDZ5760725.1"/>
    <property type="molecule type" value="Genomic_DNA"/>
</dbReference>
<sequence length="104" mass="12519">MDKEEQLRKDYQQTRIRLEDQEDDIKALQRKGQKIAEEAYSELNYILLDRSENDDSLNEARIELTYLEEDLLAELNREKKKVILQQEDAEQQYKSDLKKLREGE</sequence>
<accession>A0AAW9K4K8</accession>
<evidence type="ECO:0000256" key="1">
    <source>
        <dbReference type="SAM" id="Coils"/>
    </source>
</evidence>
<keyword evidence="1" id="KW-0175">Coiled coil</keyword>
<protein>
    <submittedName>
        <fullName evidence="2">Uncharacterized protein</fullName>
    </submittedName>
</protein>
<proteinExistence type="predicted"/>